<keyword evidence="6" id="KW-1185">Reference proteome</keyword>
<dbReference type="PANTHER" id="PTHR42812:SF5">
    <property type="entry name" value="ENDO-ARABINASE"/>
    <property type="match status" value="1"/>
</dbReference>
<evidence type="ECO:0000256" key="4">
    <source>
        <dbReference type="SAM" id="SignalP"/>
    </source>
</evidence>
<comment type="caution">
    <text evidence="5">The sequence shown here is derived from an EMBL/GenBank/DDBJ whole genome shotgun (WGS) entry which is preliminary data.</text>
</comment>
<dbReference type="EMBL" id="JBHUKU010000025">
    <property type="protein sequence ID" value="MFD2464246.1"/>
    <property type="molecule type" value="Genomic_DNA"/>
</dbReference>
<dbReference type="InterPro" id="IPR051795">
    <property type="entry name" value="Glycosyl_Hydrlase_43"/>
</dbReference>
<evidence type="ECO:0000313" key="6">
    <source>
        <dbReference type="Proteomes" id="UP001597419"/>
    </source>
</evidence>
<dbReference type="RefSeq" id="WP_345404793.1">
    <property type="nucleotide sequence ID" value="NZ_BAABHG010000017.1"/>
</dbReference>
<feature type="signal peptide" evidence="4">
    <location>
        <begin position="1"/>
        <end position="25"/>
    </location>
</feature>
<accession>A0ABW5GTF8</accession>
<dbReference type="SUPFAM" id="SSF75005">
    <property type="entry name" value="Arabinanase/levansucrase/invertase"/>
    <property type="match status" value="1"/>
</dbReference>
<name>A0ABW5GTF8_9PSEU</name>
<evidence type="ECO:0000256" key="1">
    <source>
        <dbReference type="ARBA" id="ARBA00009865"/>
    </source>
</evidence>
<feature type="chain" id="PRO_5045772846" evidence="4">
    <location>
        <begin position="26"/>
        <end position="766"/>
    </location>
</feature>
<dbReference type="SUPFAM" id="SSF49899">
    <property type="entry name" value="Concanavalin A-like lectins/glucanases"/>
    <property type="match status" value="1"/>
</dbReference>
<comment type="similarity">
    <text evidence="1">Belongs to the glycosyl hydrolase 43 family.</text>
</comment>
<dbReference type="InterPro" id="IPR006710">
    <property type="entry name" value="Glyco_hydro_43"/>
</dbReference>
<evidence type="ECO:0000256" key="2">
    <source>
        <dbReference type="ARBA" id="ARBA00022801"/>
    </source>
</evidence>
<evidence type="ECO:0000313" key="5">
    <source>
        <dbReference type="EMBL" id="MFD2464246.1"/>
    </source>
</evidence>
<dbReference type="Proteomes" id="UP001597419">
    <property type="component" value="Unassembled WGS sequence"/>
</dbReference>
<keyword evidence="2" id="KW-0378">Hydrolase</keyword>
<organism evidence="5 6">
    <name type="scientific">Amycolatopsis samaneae</name>
    <dbReference type="NCBI Taxonomy" id="664691"/>
    <lineage>
        <taxon>Bacteria</taxon>
        <taxon>Bacillati</taxon>
        <taxon>Actinomycetota</taxon>
        <taxon>Actinomycetes</taxon>
        <taxon>Pseudonocardiales</taxon>
        <taxon>Pseudonocardiaceae</taxon>
        <taxon>Amycolatopsis</taxon>
    </lineage>
</organism>
<dbReference type="Pfam" id="PF04616">
    <property type="entry name" value="Glyco_hydro_43"/>
    <property type="match status" value="1"/>
</dbReference>
<protein>
    <submittedName>
        <fullName evidence="5">Family 43 glycosylhydrolase</fullName>
    </submittedName>
</protein>
<dbReference type="Gene3D" id="2.60.120.200">
    <property type="match status" value="1"/>
</dbReference>
<evidence type="ECO:0000256" key="3">
    <source>
        <dbReference type="ARBA" id="ARBA00023295"/>
    </source>
</evidence>
<dbReference type="Gene3D" id="2.115.10.20">
    <property type="entry name" value="Glycosyl hydrolase domain, family 43"/>
    <property type="match status" value="1"/>
</dbReference>
<dbReference type="InterPro" id="IPR013320">
    <property type="entry name" value="ConA-like_dom_sf"/>
</dbReference>
<dbReference type="CDD" id="cd18616">
    <property type="entry name" value="GH43_ABN-like"/>
    <property type="match status" value="1"/>
</dbReference>
<keyword evidence="4" id="KW-0732">Signal</keyword>
<dbReference type="InterPro" id="IPR023296">
    <property type="entry name" value="Glyco_hydro_beta-prop_sf"/>
</dbReference>
<keyword evidence="3" id="KW-0326">Glycosidase</keyword>
<gene>
    <name evidence="5" type="ORF">ACFSYJ_36900</name>
</gene>
<proteinExistence type="inferred from homology"/>
<sequence>MAGLPRGAVALALAFLLAFPSVAAAHSLANVSVAGPRTYHNPVSVPVADTFADPAVLRGKDGLWYAYGTSDPLRPGERVRHGIPVLRSADLVRWEYVTDVFTPANRPGWAAPGAGLWAPDIRYADGRYLLYFTVTDTTAHPGQDAAIGVATAPTPAGPWTDSGGPLVAPRPTAGGGFEWTYDPAMLTDAGGRRWLYFGSYVGGLHVVPLSADGLRVTGDPVRIAAADRYEASYVVRHEGWYFLFASAANCCAGPATGYSVFAGRSASPTGPFLDRAGRSLLDSRVGGTPVVQPNGNRWAGTGHNAVVTDAAGQDWLLYHAIPRDEPYLDEPYGINRRPMLLDRLDWIDGWPVVRGGAGASTGEQPAPVTTGVLDDRFERGELGPDWRTPAPGWSVIPAADPDSGGLLRHTGAGPDELRATRRVPAGAHVDLDVRLAANASAGIAVNSRSSDARVSVTLDETTAALVTDVTVHGGHQVRRTPLPAGFRYGTWHTLTVESTGSRLTATVTDARLGDPVARQERALPWWPGERGLAVLASGGAEVDNVSAAPAAVPARDLAPVPETGVLDPSFSDDFQGRMSPLWTWVRPDAAVTVGPGGLRWPTQAADLVGSGNDASVLLREAPCGDYVVETELGLDLGVGTVRNFEQAGLIAYVGDDDFARLSHVAIWNTRQLEFGRELPYAGRTTFGGMALTAPATTTWLRLAHHVDRRSGEHRFRAGASRDGRHWEWGGSWTFPSDTTPRIGLVAHGGDTPPATAVFRYFHVYRD</sequence>
<reference evidence="6" key="1">
    <citation type="journal article" date="2019" name="Int. J. Syst. Evol. Microbiol.">
        <title>The Global Catalogue of Microorganisms (GCM) 10K type strain sequencing project: providing services to taxonomists for standard genome sequencing and annotation.</title>
        <authorList>
            <consortium name="The Broad Institute Genomics Platform"/>
            <consortium name="The Broad Institute Genome Sequencing Center for Infectious Disease"/>
            <person name="Wu L."/>
            <person name="Ma J."/>
        </authorList>
    </citation>
    <scope>NUCLEOTIDE SEQUENCE [LARGE SCALE GENOMIC DNA]</scope>
    <source>
        <strain evidence="6">CGMCC 4.7643</strain>
    </source>
</reference>
<dbReference type="PANTHER" id="PTHR42812">
    <property type="entry name" value="BETA-XYLOSIDASE"/>
    <property type="match status" value="1"/>
</dbReference>